<evidence type="ECO:0000313" key="3">
    <source>
        <dbReference type="Proteomes" id="UP001430804"/>
    </source>
</evidence>
<dbReference type="EMBL" id="JAHWQX010000006">
    <property type="protein sequence ID" value="MBW3099199.1"/>
    <property type="molecule type" value="Genomic_DNA"/>
</dbReference>
<protein>
    <recommendedName>
        <fullName evidence="4">Chitinase</fullName>
    </recommendedName>
</protein>
<feature type="region of interest" description="Disordered" evidence="1">
    <location>
        <begin position="235"/>
        <end position="258"/>
    </location>
</feature>
<gene>
    <name evidence="2" type="ORF">KY465_18105</name>
</gene>
<feature type="compositionally biased region" description="Polar residues" evidence="1">
    <location>
        <begin position="243"/>
        <end position="253"/>
    </location>
</feature>
<accession>A0ABS6WTA5</accession>
<organism evidence="2 3">
    <name type="scientific">Pseudohoeflea coraliihabitans</name>
    <dbReference type="NCBI Taxonomy" id="2860393"/>
    <lineage>
        <taxon>Bacteria</taxon>
        <taxon>Pseudomonadati</taxon>
        <taxon>Pseudomonadota</taxon>
        <taxon>Alphaproteobacteria</taxon>
        <taxon>Hyphomicrobiales</taxon>
        <taxon>Rhizobiaceae</taxon>
        <taxon>Pseudohoeflea</taxon>
    </lineage>
</organism>
<dbReference type="RefSeq" id="WP_219203531.1">
    <property type="nucleotide sequence ID" value="NZ_JAHWQX010000006.1"/>
</dbReference>
<name>A0ABS6WTA5_9HYPH</name>
<comment type="caution">
    <text evidence="2">The sequence shown here is derived from an EMBL/GenBank/DDBJ whole genome shotgun (WGS) entry which is preliminary data.</text>
</comment>
<evidence type="ECO:0000313" key="2">
    <source>
        <dbReference type="EMBL" id="MBW3099199.1"/>
    </source>
</evidence>
<keyword evidence="3" id="KW-1185">Reference proteome</keyword>
<sequence length="293" mass="31734">MNRKAFFASLRRRESGVFGTSLSQKQVQGTEAIINEAEKRGTPLNHLAYILATANHETGGKMQPIRENLNYSVNGLLNTFGRHRISAAEARKYGRSGSRKADQVAIANIIYGGKFGRENLGNTQPGDGWRFRGGGLPQITGRRNFTLLGLVNSPELVTDLKTSVRMMFDAMERGIFTGKKLTDYLTNSRTDYKGARKIINGTDKAAKIAAEAKAFETALKAAGYTGNVVKLEPTPVPQMGSAPETTPIPTQQSPDKRKVPAGAVPLAVSAGGALALLWGRWAEITNWIGGLFQ</sequence>
<evidence type="ECO:0008006" key="4">
    <source>
        <dbReference type="Google" id="ProtNLM"/>
    </source>
</evidence>
<evidence type="ECO:0000256" key="1">
    <source>
        <dbReference type="SAM" id="MobiDB-lite"/>
    </source>
</evidence>
<reference evidence="2" key="1">
    <citation type="submission" date="2021-07" db="EMBL/GenBank/DDBJ databases">
        <title>Pseudohoeflea marina sp. nov. a polyhydroxyalcanoate-producing bacterium.</title>
        <authorList>
            <person name="Zheng W."/>
            <person name="Yu S."/>
            <person name="Huang Y."/>
        </authorList>
    </citation>
    <scope>NUCLEOTIDE SEQUENCE</scope>
    <source>
        <strain evidence="2">DP4N28-3</strain>
    </source>
</reference>
<dbReference type="Proteomes" id="UP001430804">
    <property type="component" value="Unassembled WGS sequence"/>
</dbReference>
<proteinExistence type="predicted"/>